<dbReference type="InterPro" id="IPR019554">
    <property type="entry name" value="Soluble_ligand-bd"/>
</dbReference>
<gene>
    <name evidence="3" type="ORF">JOC77_001243</name>
</gene>
<evidence type="ECO:0000313" key="3">
    <source>
        <dbReference type="EMBL" id="MBM7691833.1"/>
    </source>
</evidence>
<name>A0ABS2QFA8_9BACI</name>
<organism evidence="3 4">
    <name type="scientific">Peribacillus deserti</name>
    <dbReference type="NCBI Taxonomy" id="673318"/>
    <lineage>
        <taxon>Bacteria</taxon>
        <taxon>Bacillati</taxon>
        <taxon>Bacillota</taxon>
        <taxon>Bacilli</taxon>
        <taxon>Bacillales</taxon>
        <taxon>Bacillaceae</taxon>
        <taxon>Peribacillus</taxon>
    </lineage>
</organism>
<dbReference type="EMBL" id="JAFBFI010000004">
    <property type="protein sequence ID" value="MBM7691833.1"/>
    <property type="molecule type" value="Genomic_DNA"/>
</dbReference>
<keyword evidence="1" id="KW-0472">Membrane</keyword>
<dbReference type="NCBIfam" id="TIGR00426">
    <property type="entry name" value="competence protein ComEA helix-hairpin-helix repeat region"/>
    <property type="match status" value="1"/>
</dbReference>
<dbReference type="InterPro" id="IPR051675">
    <property type="entry name" value="Endo/Exo/Phosphatase_dom_1"/>
</dbReference>
<dbReference type="SMART" id="SM00278">
    <property type="entry name" value="HhH1"/>
    <property type="match status" value="2"/>
</dbReference>
<accession>A0ABS2QFA8</accession>
<dbReference type="InterPro" id="IPR003583">
    <property type="entry name" value="Hlx-hairpin-Hlx_DNA-bd_motif"/>
</dbReference>
<keyword evidence="1" id="KW-1133">Transmembrane helix</keyword>
<dbReference type="Pfam" id="PF12836">
    <property type="entry name" value="HHH_3"/>
    <property type="match status" value="1"/>
</dbReference>
<dbReference type="InterPro" id="IPR004509">
    <property type="entry name" value="Competence_ComEA_HhH"/>
</dbReference>
<dbReference type="InterPro" id="IPR010994">
    <property type="entry name" value="RuvA_2-like"/>
</dbReference>
<keyword evidence="4" id="KW-1185">Reference proteome</keyword>
<evidence type="ECO:0000259" key="2">
    <source>
        <dbReference type="SMART" id="SM00278"/>
    </source>
</evidence>
<dbReference type="Gene3D" id="3.10.560.10">
    <property type="entry name" value="Outer membrane lipoprotein wza domain like"/>
    <property type="match status" value="1"/>
</dbReference>
<dbReference type="Proteomes" id="UP000823486">
    <property type="component" value="Unassembled WGS sequence"/>
</dbReference>
<reference evidence="3 4" key="1">
    <citation type="submission" date="2021-01" db="EMBL/GenBank/DDBJ databases">
        <title>Genomic Encyclopedia of Type Strains, Phase IV (KMG-IV): sequencing the most valuable type-strain genomes for metagenomic binning, comparative biology and taxonomic classification.</title>
        <authorList>
            <person name="Goeker M."/>
        </authorList>
    </citation>
    <scope>NUCLEOTIDE SEQUENCE [LARGE SCALE GENOMIC DNA]</scope>
    <source>
        <strain evidence="3 4">DSM 105482</strain>
    </source>
</reference>
<feature type="transmembrane region" description="Helical" evidence="1">
    <location>
        <begin position="12"/>
        <end position="31"/>
    </location>
</feature>
<feature type="domain" description="Helix-hairpin-helix DNA-binding motif class 1" evidence="2">
    <location>
        <begin position="189"/>
        <end position="208"/>
    </location>
</feature>
<dbReference type="Pfam" id="PF10531">
    <property type="entry name" value="SLBB"/>
    <property type="match status" value="1"/>
</dbReference>
<evidence type="ECO:0000313" key="4">
    <source>
        <dbReference type="Proteomes" id="UP000823486"/>
    </source>
</evidence>
<proteinExistence type="predicted"/>
<comment type="caution">
    <text evidence="3">The sequence shown here is derived from an EMBL/GenBank/DDBJ whole genome shotgun (WGS) entry which is preliminary data.</text>
</comment>
<dbReference type="PANTHER" id="PTHR21180:SF32">
    <property type="entry name" value="ENDONUCLEASE_EXONUCLEASE_PHOSPHATASE FAMILY DOMAIN-CONTAINING PROTEIN 1"/>
    <property type="match status" value="1"/>
</dbReference>
<dbReference type="SUPFAM" id="SSF47781">
    <property type="entry name" value="RuvA domain 2-like"/>
    <property type="match status" value="1"/>
</dbReference>
<evidence type="ECO:0000256" key="1">
    <source>
        <dbReference type="SAM" id="Phobius"/>
    </source>
</evidence>
<dbReference type="PANTHER" id="PTHR21180">
    <property type="entry name" value="ENDONUCLEASE/EXONUCLEASE/PHOSPHATASE FAMILY DOMAIN-CONTAINING PROTEIN 1"/>
    <property type="match status" value="1"/>
</dbReference>
<dbReference type="Gene3D" id="1.10.150.310">
    <property type="entry name" value="Tex RuvX-like domain-like"/>
    <property type="match status" value="1"/>
</dbReference>
<dbReference type="RefSeq" id="WP_204540155.1">
    <property type="nucleotide sequence ID" value="NZ_JAFBFI010000004.1"/>
</dbReference>
<keyword evidence="1" id="KW-0812">Transmembrane</keyword>
<sequence>MEKLLANKRALAIVCGVFIVSVLILLLSFNFDKESEPKPVIIEGLEEKKADAEVSSDQAEKASLPPADIFVDIKGAVKKPGVYKAAPGQRVLDLINKAGSFKDEADKDKVNLAQTVTDQMVIYVPAEGEQGVAPARTMPPETSSESAGSKVNINTATEEDLQTLTGIGPSKAAAILEYREQNGGFKNADELKNISGIGDKTFEKIKDRVLVQ</sequence>
<feature type="domain" description="Helix-hairpin-helix DNA-binding motif class 1" evidence="2">
    <location>
        <begin position="159"/>
        <end position="178"/>
    </location>
</feature>
<protein>
    <submittedName>
        <fullName evidence="3">Competence protein ComEA</fullName>
    </submittedName>
</protein>